<feature type="transmembrane region" description="Helical" evidence="9">
    <location>
        <begin position="145"/>
        <end position="164"/>
    </location>
</feature>
<feature type="transmembrane region" description="Helical" evidence="9">
    <location>
        <begin position="964"/>
        <end position="983"/>
    </location>
</feature>
<feature type="compositionally biased region" description="Basic and acidic residues" evidence="8">
    <location>
        <begin position="588"/>
        <end position="599"/>
    </location>
</feature>
<feature type="compositionally biased region" description="Low complexity" evidence="8">
    <location>
        <begin position="644"/>
        <end position="655"/>
    </location>
</feature>
<accession>A0A139H4Z4</accession>
<feature type="transmembrane region" description="Helical" evidence="9">
    <location>
        <begin position="723"/>
        <end position="742"/>
    </location>
</feature>
<feature type="region of interest" description="Disordered" evidence="8">
    <location>
        <begin position="744"/>
        <end position="819"/>
    </location>
</feature>
<feature type="region of interest" description="Disordered" evidence="8">
    <location>
        <begin position="1448"/>
        <end position="1502"/>
    </location>
</feature>
<feature type="compositionally biased region" description="Basic and acidic residues" evidence="8">
    <location>
        <begin position="1606"/>
        <end position="1615"/>
    </location>
</feature>
<keyword evidence="3" id="KW-0813">Transport</keyword>
<dbReference type="Gene3D" id="1.20.1420.30">
    <property type="entry name" value="NCX, central ion-binding region"/>
    <property type="match status" value="2"/>
</dbReference>
<keyword evidence="4 9" id="KW-0812">Transmembrane</keyword>
<keyword evidence="6 9" id="KW-0472">Membrane</keyword>
<feature type="transmembrane region" description="Helical" evidence="9">
    <location>
        <begin position="1003"/>
        <end position="1030"/>
    </location>
</feature>
<evidence type="ECO:0000256" key="4">
    <source>
        <dbReference type="ARBA" id="ARBA00022692"/>
    </source>
</evidence>
<dbReference type="Proteomes" id="UP000073492">
    <property type="component" value="Unassembled WGS sequence"/>
</dbReference>
<feature type="region of interest" description="Disordered" evidence="8">
    <location>
        <begin position="502"/>
        <end position="657"/>
    </location>
</feature>
<feature type="compositionally biased region" description="Polar residues" evidence="8">
    <location>
        <begin position="1625"/>
        <end position="1645"/>
    </location>
</feature>
<feature type="transmembrane region" description="Helical" evidence="9">
    <location>
        <begin position="1087"/>
        <end position="1105"/>
    </location>
</feature>
<feature type="compositionally biased region" description="Polar residues" evidence="8">
    <location>
        <begin position="766"/>
        <end position="785"/>
    </location>
</feature>
<dbReference type="GO" id="GO:0006874">
    <property type="term" value="P:intracellular calcium ion homeostasis"/>
    <property type="evidence" value="ECO:0007669"/>
    <property type="project" value="TreeGrafter"/>
</dbReference>
<organism evidence="11 12">
    <name type="scientific">Pseudocercospora musae</name>
    <dbReference type="NCBI Taxonomy" id="113226"/>
    <lineage>
        <taxon>Eukaryota</taxon>
        <taxon>Fungi</taxon>
        <taxon>Dikarya</taxon>
        <taxon>Ascomycota</taxon>
        <taxon>Pezizomycotina</taxon>
        <taxon>Dothideomycetes</taxon>
        <taxon>Dothideomycetidae</taxon>
        <taxon>Mycosphaerellales</taxon>
        <taxon>Mycosphaerellaceae</taxon>
        <taxon>Pseudocercospora</taxon>
    </lineage>
</organism>
<sequence length="1707" mass="188264">MAFASTPRTGLRAKRPPYRAARAFYLTIFILTVFAAYSIFSHDYFQASPQKQLRPRDRFQQPITTLNDDDEECRLVHKSQDQCAYIRKHCPRDEGGFTAYLELYYCRLAHAKPVAFLILMCWLGLLFSTIGIAASDFFCIDLSTIAGFLGLSESVAGVTFLAFGNGSPDVFSTFAAMSTNSGSLAVGELFGAAGFITAVVSGSMALIRPFHVAKKSFVRDVGFFIVAAAFSMVFLWDGRLHFWECVAMVIYYIVYVCFVVAWHWWLGRRRRRREKEAAARGHFLQPEDEIEAEEEYRDDPEEAPDPRRPSISRGVSREDWSALESGGDAISPYDDAGDEDDEEAARDRWMSELASNMRLTRPTRSRKNTVTAVRPSLVGALEFQAVLKSLQKSRNHQTIPMDSRRYSDDPTYTTAQLQDQLSSVSDPAARPPFEVNVVDESTTPELERRPATDGGPLSAPIDHAPTRNRTVSANDAASLRIDNKLQRLTPILSEENLMDLAGESPDRRQDGAHLGVPPSGGQPHLRSPTLRLEPATPRREAPIQRSRSPTATTSGSIPSSALLAPPDAGQFPRQPSVDHLVPRAPSRRGTDPPKDDPHSPRRVPSARSLPKIVIPQRRDRSPSSRSTSPFPAYRDYPSPSMTASTRSPISTRPPSLYLPASLESVTSPESVDAEHSAEIERPRRPNKLAKVWPYRLLPPPGVMISTLLPTIYHWHDKTWWEKLLGIVAAPSVFLLTITLPVVESDQDSEKEKGAPSQSHPRKDWSMDTTRSKSSSGVQTRMSTTGIKGVSPEHEHDGSEPHPHGHEHSPSGIGVSGHGNTASVAISTEQHHRHNMNSDDIRHASIAADPDHIQPEMVASPESEDGPQNELWTRWLTIIQVFLAPMLIVFSIYLQAPSELPQRWLIKPILISLLISLVLLIALFLTSTPTHRPGYYRIILSLVGFVVAIAWISAIASQVVGALKALAVILNMSHAIMGLTIFAVGNSLGDLVADVTVAKLGYPVMALSACFGGPMLNILLGVGLSGSYMLIRGAERRHEKHPHKGLTFRSYHIEVSKTLIVSGVTLLITLVGLLVSVPLNKWILSKRIGWTLIALWCISTIFNVVIEVTGLLGNVEEVLHIGSNSPCWTFLIFTQLVTWRWKFMAEVFGTAASILQVAEVGFSLATTLYQYAASVKGAEKEIKKIARDLKADRDAQLCTDEALHDLEDVLEGCKEAFQEVDEALSKSLKPGAGGKPSISALDKFKWPLRTNKLEVLRANLEKLKTTLLLMLSVLAYGSKVSQQHKQPKLASIKVEQALENLQIENLVQAKDEATQRFEQLSAAFRELEAGLKASQASCVPPLAEDGMISMLAMDPSTHVPPPGTSSAIPSTARCLESCASAVIKLTSSIDDATKRWEANQTLEHVAIKSALDETTKAVALLQASGNHALADYQLQLMLLEEQNQKRLLKAKQEQEAKARVESRPTPVSSAGQGQVPKSHPSAQQPQQAESGFPMPPVTTTQPLTFTHSLPRQVPYRPLDHTEPFHELDNIDFADLQSHEDLDEFDFDSFLEAGENAAGTFDFSGVELEYIPTRRTSARDVEDADERESRSSEEESTSRPRQQPVPSQHKDDSKLRISEGQPGAPRSYTSSDLNSLNRNSVQSSSFKPRQAAKAASAGEHLVADLDFPEGNYLDEPEDLGLDFRDPIDTEDDDVAIVDGLLRRWTKIAA</sequence>
<feature type="transmembrane region" description="Helical" evidence="9">
    <location>
        <begin position="114"/>
        <end position="133"/>
    </location>
</feature>
<comment type="subcellular location">
    <subcellularLocation>
        <location evidence="1">Membrane</location>
        <topology evidence="1">Multi-pass membrane protein</topology>
    </subcellularLocation>
</comment>
<feature type="coiled-coil region" evidence="7">
    <location>
        <begin position="1302"/>
        <end position="1329"/>
    </location>
</feature>
<dbReference type="GO" id="GO:0016020">
    <property type="term" value="C:membrane"/>
    <property type="evidence" value="ECO:0007669"/>
    <property type="project" value="UniProtKB-SubCell"/>
</dbReference>
<keyword evidence="12" id="KW-1185">Reference proteome</keyword>
<keyword evidence="7" id="KW-0175">Coiled coil</keyword>
<feature type="transmembrane region" description="Helical" evidence="9">
    <location>
        <begin position="933"/>
        <end position="952"/>
    </location>
</feature>
<feature type="transmembrane region" description="Helical" evidence="9">
    <location>
        <begin position="1057"/>
        <end position="1075"/>
    </location>
</feature>
<gene>
    <name evidence="11" type="ORF">AC579_3833</name>
</gene>
<feature type="compositionally biased region" description="Polar residues" evidence="8">
    <location>
        <begin position="545"/>
        <end position="559"/>
    </location>
</feature>
<dbReference type="InterPro" id="IPR051359">
    <property type="entry name" value="CaCA_antiporter"/>
</dbReference>
<evidence type="ECO:0000256" key="9">
    <source>
        <dbReference type="SAM" id="Phobius"/>
    </source>
</evidence>
<feature type="domain" description="Sodium/calcium exchanger membrane region" evidence="10">
    <location>
        <begin position="940"/>
        <end position="1103"/>
    </location>
</feature>
<feature type="transmembrane region" description="Helical" evidence="9">
    <location>
        <begin position="217"/>
        <end position="236"/>
    </location>
</feature>
<feature type="transmembrane region" description="Helical" evidence="9">
    <location>
        <begin position="248"/>
        <end position="266"/>
    </location>
</feature>
<dbReference type="InterPro" id="IPR004837">
    <property type="entry name" value="NaCa_Exmemb"/>
</dbReference>
<feature type="transmembrane region" description="Helical" evidence="9">
    <location>
        <begin position="907"/>
        <end position="927"/>
    </location>
</feature>
<comment type="caution">
    <text evidence="11">The sequence shown here is derived from an EMBL/GenBank/DDBJ whole genome shotgun (WGS) entry which is preliminary data.</text>
</comment>
<feature type="compositionally biased region" description="Basic and acidic residues" evidence="8">
    <location>
        <begin position="1575"/>
        <end position="1596"/>
    </location>
</feature>
<dbReference type="InterPro" id="IPR044880">
    <property type="entry name" value="NCX_ion-bd_dom_sf"/>
</dbReference>
<feature type="region of interest" description="Disordered" evidence="8">
    <location>
        <begin position="394"/>
        <end position="415"/>
    </location>
</feature>
<evidence type="ECO:0000256" key="5">
    <source>
        <dbReference type="ARBA" id="ARBA00022989"/>
    </source>
</evidence>
<dbReference type="OrthoDB" id="407410at2759"/>
<feature type="region of interest" description="Disordered" evidence="8">
    <location>
        <begin position="290"/>
        <end position="343"/>
    </location>
</feature>
<feature type="transmembrane region" description="Helical" evidence="9">
    <location>
        <begin position="21"/>
        <end position="40"/>
    </location>
</feature>
<feature type="region of interest" description="Disordered" evidence="8">
    <location>
        <begin position="1572"/>
        <end position="1656"/>
    </location>
</feature>
<evidence type="ECO:0000259" key="10">
    <source>
        <dbReference type="Pfam" id="PF01699"/>
    </source>
</evidence>
<dbReference type="PANTHER" id="PTHR12266">
    <property type="entry name" value="NA+/CA2+ K+ INDEPENDENT EXCHANGER"/>
    <property type="match status" value="1"/>
</dbReference>
<dbReference type="EMBL" id="LFZO01000781">
    <property type="protein sequence ID" value="KXS97439.1"/>
    <property type="molecule type" value="Genomic_DNA"/>
</dbReference>
<evidence type="ECO:0000313" key="12">
    <source>
        <dbReference type="Proteomes" id="UP000073492"/>
    </source>
</evidence>
<keyword evidence="5 9" id="KW-1133">Transmembrane helix</keyword>
<evidence type="ECO:0000256" key="7">
    <source>
        <dbReference type="SAM" id="Coils"/>
    </source>
</evidence>
<feature type="compositionally biased region" description="Acidic residues" evidence="8">
    <location>
        <begin position="290"/>
        <end position="303"/>
    </location>
</feature>
<evidence type="ECO:0000256" key="3">
    <source>
        <dbReference type="ARBA" id="ARBA00022448"/>
    </source>
</evidence>
<dbReference type="Pfam" id="PF01699">
    <property type="entry name" value="Na_Ca_ex"/>
    <property type="match status" value="2"/>
</dbReference>
<comment type="similarity">
    <text evidence="2">Belongs to the Ca(2+):cation antiporter (CaCA) (TC 2.A.19) family.</text>
</comment>
<evidence type="ECO:0000256" key="8">
    <source>
        <dbReference type="SAM" id="MobiDB-lite"/>
    </source>
</evidence>
<feature type="compositionally biased region" description="Basic and acidic residues" evidence="8">
    <location>
        <begin position="1449"/>
        <end position="1461"/>
    </location>
</feature>
<dbReference type="GO" id="GO:0008324">
    <property type="term" value="F:monoatomic cation transmembrane transporter activity"/>
    <property type="evidence" value="ECO:0007669"/>
    <property type="project" value="TreeGrafter"/>
</dbReference>
<evidence type="ECO:0000256" key="6">
    <source>
        <dbReference type="ARBA" id="ARBA00023136"/>
    </source>
</evidence>
<feature type="transmembrane region" description="Helical" evidence="9">
    <location>
        <begin position="874"/>
        <end position="895"/>
    </location>
</feature>
<evidence type="ECO:0000256" key="1">
    <source>
        <dbReference type="ARBA" id="ARBA00004141"/>
    </source>
</evidence>
<feature type="compositionally biased region" description="Basic and acidic residues" evidence="8">
    <location>
        <begin position="790"/>
        <end position="808"/>
    </location>
</feature>
<reference evidence="11 12" key="1">
    <citation type="submission" date="2015-07" db="EMBL/GenBank/DDBJ databases">
        <title>Comparative genomics of the Sigatoka disease complex on banana suggests a link between parallel evolutionary changes in Pseudocercospora fijiensis and Pseudocercospora eumusae and increased virulence on the banana host.</title>
        <authorList>
            <person name="Chang T.-C."/>
            <person name="Salvucci A."/>
            <person name="Crous P.W."/>
            <person name="Stergiopoulos I."/>
        </authorList>
    </citation>
    <scope>NUCLEOTIDE SEQUENCE [LARGE SCALE GENOMIC DNA]</scope>
    <source>
        <strain evidence="11 12">CBS 116634</strain>
    </source>
</reference>
<feature type="transmembrane region" description="Helical" evidence="9">
    <location>
        <begin position="184"/>
        <end position="205"/>
    </location>
</feature>
<protein>
    <recommendedName>
        <fullName evidence="10">Sodium/calcium exchanger membrane region domain-containing protein</fullName>
    </recommendedName>
</protein>
<feature type="compositionally biased region" description="Polar residues" evidence="8">
    <location>
        <begin position="1479"/>
        <end position="1488"/>
    </location>
</feature>
<name>A0A139H4Z4_9PEZI</name>
<proteinExistence type="inferred from homology"/>
<evidence type="ECO:0000313" key="11">
    <source>
        <dbReference type="EMBL" id="KXS97439.1"/>
    </source>
</evidence>
<evidence type="ECO:0000256" key="2">
    <source>
        <dbReference type="ARBA" id="ARBA00008170"/>
    </source>
</evidence>
<dbReference type="PANTHER" id="PTHR12266:SF0">
    <property type="entry name" value="MITOCHONDRIAL SODIUM_CALCIUM EXCHANGER PROTEIN"/>
    <property type="match status" value="1"/>
</dbReference>
<feature type="region of interest" description="Disordered" evidence="8">
    <location>
        <begin position="439"/>
        <end position="475"/>
    </location>
</feature>
<feature type="domain" description="Sodium/calcium exchanger membrane region" evidence="10">
    <location>
        <begin position="122"/>
        <end position="260"/>
    </location>
</feature>